<name>I7G4Q0_MACFA</name>
<organism evidence="1">
    <name type="scientific">Macaca fascicularis</name>
    <name type="common">Crab-eating macaque</name>
    <name type="synonym">Cynomolgus monkey</name>
    <dbReference type="NCBI Taxonomy" id="9541"/>
    <lineage>
        <taxon>Eukaryota</taxon>
        <taxon>Metazoa</taxon>
        <taxon>Chordata</taxon>
        <taxon>Craniata</taxon>
        <taxon>Vertebrata</taxon>
        <taxon>Euteleostomi</taxon>
        <taxon>Mammalia</taxon>
        <taxon>Eutheria</taxon>
        <taxon>Euarchontoglires</taxon>
        <taxon>Primates</taxon>
        <taxon>Haplorrhini</taxon>
        <taxon>Catarrhini</taxon>
        <taxon>Cercopithecidae</taxon>
        <taxon>Cercopithecinae</taxon>
        <taxon>Macaca</taxon>
    </lineage>
</organism>
<proteinExistence type="evidence at transcript level"/>
<sequence>MASNLLPGAHTLTVPSPRTLFPQGLPHLACWLPHLLQVCSNVTFSVRPILAILFQF</sequence>
<accession>I7G4Q0</accession>
<dbReference type="AlphaFoldDB" id="I7G4Q0"/>
<evidence type="ECO:0000313" key="1">
    <source>
        <dbReference type="EMBL" id="BAE88891.1"/>
    </source>
</evidence>
<reference evidence="1" key="1">
    <citation type="journal article" date="2007" name="PLoS Biol.">
        <title>Rate of evolution in brain-expressed genes in humans and other primates.</title>
        <authorList>
            <person name="Wang H.-Y."/>
            <person name="Chien H.-C."/>
            <person name="Osada N."/>
            <person name="Hashimoto K."/>
            <person name="Sugano S."/>
            <person name="Gojobori T."/>
            <person name="Chou C.-K."/>
            <person name="Tsai S.-F."/>
            <person name="Wu C.-I."/>
            <person name="Shen C.-K.J."/>
        </authorList>
    </citation>
    <scope>NUCLEOTIDE SEQUENCE</scope>
</reference>
<dbReference type="EMBL" id="AB171828">
    <property type="protein sequence ID" value="BAE88891.1"/>
    <property type="molecule type" value="mRNA"/>
</dbReference>
<protein>
    <submittedName>
        <fullName evidence="1">Macaca fascicularis brain cDNA, clone: QtrA-18062</fullName>
    </submittedName>
</protein>